<feature type="compositionally biased region" description="Basic and acidic residues" evidence="1">
    <location>
        <begin position="16"/>
        <end position="47"/>
    </location>
</feature>
<feature type="region of interest" description="Disordered" evidence="1">
    <location>
        <begin position="1"/>
        <end position="49"/>
    </location>
</feature>
<proteinExistence type="predicted"/>
<dbReference type="AlphaFoldDB" id="B8JCP7"/>
<gene>
    <name evidence="2" type="ordered locus">A2cp1_4450</name>
</gene>
<name>B8JCP7_ANAD2</name>
<dbReference type="EMBL" id="CP001359">
    <property type="protein sequence ID" value="ACL67767.1"/>
    <property type="molecule type" value="Genomic_DNA"/>
</dbReference>
<protein>
    <submittedName>
        <fullName evidence="2">Uncharacterized protein</fullName>
    </submittedName>
</protein>
<dbReference type="KEGG" id="acp:A2cp1_4450"/>
<reference evidence="2" key="1">
    <citation type="submission" date="2009-01" db="EMBL/GenBank/DDBJ databases">
        <title>Complete sequence of Anaeromyxobacter dehalogenans 2CP-1.</title>
        <authorList>
            <consortium name="US DOE Joint Genome Institute"/>
            <person name="Lucas S."/>
            <person name="Copeland A."/>
            <person name="Lapidus A."/>
            <person name="Glavina del Rio T."/>
            <person name="Dalin E."/>
            <person name="Tice H."/>
            <person name="Bruce D."/>
            <person name="Goodwin L."/>
            <person name="Pitluck S."/>
            <person name="Saunders E."/>
            <person name="Brettin T."/>
            <person name="Detter J.C."/>
            <person name="Han C."/>
            <person name="Larimer F."/>
            <person name="Land M."/>
            <person name="Hauser L."/>
            <person name="Kyrpides N."/>
            <person name="Ovchinnikova G."/>
            <person name="Beliaev A.S."/>
            <person name="Richardson P."/>
        </authorList>
    </citation>
    <scope>NUCLEOTIDE SEQUENCE</scope>
    <source>
        <strain evidence="2">2CP-1</strain>
    </source>
</reference>
<accession>B8JCP7</accession>
<organism evidence="2 3">
    <name type="scientific">Anaeromyxobacter dehalogenans (strain ATCC BAA-258 / DSM 21875 / 2CP-1)</name>
    <dbReference type="NCBI Taxonomy" id="455488"/>
    <lineage>
        <taxon>Bacteria</taxon>
        <taxon>Pseudomonadati</taxon>
        <taxon>Myxococcota</taxon>
        <taxon>Myxococcia</taxon>
        <taxon>Myxococcales</taxon>
        <taxon>Cystobacterineae</taxon>
        <taxon>Anaeromyxobacteraceae</taxon>
        <taxon>Anaeromyxobacter</taxon>
    </lineage>
</organism>
<evidence type="ECO:0000256" key="1">
    <source>
        <dbReference type="SAM" id="MobiDB-lite"/>
    </source>
</evidence>
<keyword evidence="3" id="KW-1185">Reference proteome</keyword>
<evidence type="ECO:0000313" key="3">
    <source>
        <dbReference type="Proteomes" id="UP000007089"/>
    </source>
</evidence>
<sequence>MKPASKPSISPPESPLMREIDREKQASRAADARDLASGRKSREDLSRDNSLFHGRQWSVDFDSAKRLW</sequence>
<evidence type="ECO:0000313" key="2">
    <source>
        <dbReference type="EMBL" id="ACL67767.1"/>
    </source>
</evidence>
<dbReference type="HOGENOM" id="CLU_2784807_0_0_7"/>
<dbReference type="Proteomes" id="UP000007089">
    <property type="component" value="Chromosome"/>
</dbReference>